<dbReference type="PANTHER" id="PTHR43544:SF36">
    <property type="entry name" value="CHAIN OXIDOREDUCTASE (CSGA), PUTATIVE (AFU_ORTHOLOGUE AFUA_4G00910)-RELATED"/>
    <property type="match status" value="1"/>
</dbReference>
<dbReference type="GO" id="GO:0005737">
    <property type="term" value="C:cytoplasm"/>
    <property type="evidence" value="ECO:0007669"/>
    <property type="project" value="TreeGrafter"/>
</dbReference>
<dbReference type="InterPro" id="IPR002347">
    <property type="entry name" value="SDR_fam"/>
</dbReference>
<dbReference type="InterPro" id="IPR036291">
    <property type="entry name" value="NAD(P)-bd_dom_sf"/>
</dbReference>
<dbReference type="SUPFAM" id="SSF51735">
    <property type="entry name" value="NAD(P)-binding Rossmann-fold domains"/>
    <property type="match status" value="1"/>
</dbReference>
<organism evidence="3 4">
    <name type="scientific">Talaromyces pinophilus</name>
    <name type="common">Penicillium pinophilum</name>
    <dbReference type="NCBI Taxonomy" id="128442"/>
    <lineage>
        <taxon>Eukaryota</taxon>
        <taxon>Fungi</taxon>
        <taxon>Dikarya</taxon>
        <taxon>Ascomycota</taxon>
        <taxon>Pezizomycotina</taxon>
        <taxon>Eurotiomycetes</taxon>
        <taxon>Eurotiomycetidae</taxon>
        <taxon>Eurotiales</taxon>
        <taxon>Trichocomaceae</taxon>
        <taxon>Talaromyces</taxon>
        <taxon>Talaromyces sect. Talaromyces</taxon>
    </lineage>
</organism>
<comment type="similarity">
    <text evidence="1 2">Belongs to the short-chain dehydrogenases/reductases (SDR) family.</text>
</comment>
<dbReference type="AlphaFoldDB" id="A0A6V8H8C4"/>
<comment type="caution">
    <text evidence="3">The sequence shown here is derived from an EMBL/GenBank/DDBJ whole genome shotgun (WGS) entry which is preliminary data.</text>
</comment>
<dbReference type="EMBL" id="DF933820">
    <property type="protein sequence ID" value="GAM37612.1"/>
    <property type="molecule type" value="Genomic_DNA"/>
</dbReference>
<evidence type="ECO:0000313" key="4">
    <source>
        <dbReference type="Proteomes" id="UP000053095"/>
    </source>
</evidence>
<protein>
    <submittedName>
        <fullName evidence="3">Short-chain dehydrogenase</fullName>
    </submittedName>
</protein>
<dbReference type="PRINTS" id="PR00080">
    <property type="entry name" value="SDRFAMILY"/>
</dbReference>
<sequence>MASVLITGSSRGLGLELVKQMLLLPSTTIGTIYATSRTASPPEPLSRLIASSNNRIKHVQLDVTDPANVTAAADQVSRLSEGKGLDILINNAGTQSERNGRTSAMSLSDLEFTMRINVTGVHLVTSAFLPLLKVSKTKSSQSKKIVNITSTLGSITWSHKSAIASVPAYKISKAALNMLTVQYASELSAQNFTVFAISPGWLQTDLGGGRYAHLRPEVGAREVVRIVLEATPEKDNGVFRDICVKGFGGTYSGVNPPW</sequence>
<dbReference type="Pfam" id="PF00106">
    <property type="entry name" value="adh_short"/>
    <property type="match status" value="1"/>
</dbReference>
<proteinExistence type="inferred from homology"/>
<keyword evidence="4" id="KW-1185">Reference proteome</keyword>
<name>A0A6V8H8C4_TALPI</name>
<dbReference type="GO" id="GO:0016491">
    <property type="term" value="F:oxidoreductase activity"/>
    <property type="evidence" value="ECO:0007669"/>
    <property type="project" value="TreeGrafter"/>
</dbReference>
<dbReference type="PRINTS" id="PR00081">
    <property type="entry name" value="GDHRDH"/>
</dbReference>
<dbReference type="InterPro" id="IPR051468">
    <property type="entry name" value="Fungal_SecMetab_SDRs"/>
</dbReference>
<dbReference type="PANTHER" id="PTHR43544">
    <property type="entry name" value="SHORT-CHAIN DEHYDROGENASE/REDUCTASE"/>
    <property type="match status" value="1"/>
</dbReference>
<evidence type="ECO:0000313" key="3">
    <source>
        <dbReference type="EMBL" id="GAM37612.1"/>
    </source>
</evidence>
<evidence type="ECO:0000256" key="2">
    <source>
        <dbReference type="RuleBase" id="RU000363"/>
    </source>
</evidence>
<accession>A0A6V8H8C4</accession>
<evidence type="ECO:0000256" key="1">
    <source>
        <dbReference type="ARBA" id="ARBA00006484"/>
    </source>
</evidence>
<gene>
    <name evidence="3" type="ORF">TCE0_024f07673</name>
</gene>
<dbReference type="Gene3D" id="3.40.50.720">
    <property type="entry name" value="NAD(P)-binding Rossmann-like Domain"/>
    <property type="match status" value="1"/>
</dbReference>
<dbReference type="Proteomes" id="UP000053095">
    <property type="component" value="Unassembled WGS sequence"/>
</dbReference>
<reference evidence="4" key="1">
    <citation type="journal article" date="2015" name="Genome Announc.">
        <title>Draft genome sequence of Talaromyces cellulolyticus strain Y-94, a source of lignocellulosic biomass-degrading enzymes.</title>
        <authorList>
            <person name="Fujii T."/>
            <person name="Koike H."/>
            <person name="Sawayama S."/>
            <person name="Yano S."/>
            <person name="Inoue H."/>
        </authorList>
    </citation>
    <scope>NUCLEOTIDE SEQUENCE [LARGE SCALE GENOMIC DNA]</scope>
    <source>
        <strain evidence="4">Y-94</strain>
    </source>
</reference>